<evidence type="ECO:0000256" key="7">
    <source>
        <dbReference type="SAM" id="Phobius"/>
    </source>
</evidence>
<dbReference type="Proteomes" id="UP000076794">
    <property type="component" value="Chromosome"/>
</dbReference>
<name>A0A161HVK1_9MICO</name>
<dbReference type="PROSITE" id="PS01271">
    <property type="entry name" value="NA_SULFATE"/>
    <property type="match status" value="1"/>
</dbReference>
<dbReference type="InterPro" id="IPR051679">
    <property type="entry name" value="DASS-Related_Transporters"/>
</dbReference>
<feature type="transmembrane region" description="Helical" evidence="7">
    <location>
        <begin position="180"/>
        <end position="200"/>
    </location>
</feature>
<dbReference type="InterPro" id="IPR006037">
    <property type="entry name" value="RCK_C"/>
</dbReference>
<sequence length="591" mass="61700">MTIDAWITLAVIVAVLAVLVRGRVSPAVTVFGGAVVVMVTGVVTPEEAFSGFSNSAPITVAALYVLAAGIEKTGALSAVTQNTMGDKGTYRLPLLRTLAPTMGASAFLNNTPIVAMLVPEVTTWARRRGLSVSKFLIPVSYAAILGGLLTVIGTSTNLVVSGQMTALGLPEMGFFEIGKLGLPIALVGLVLMVLLAPVLLPGRRSVRTEIEEEGRRFSVEMIVEPGGPVDGRTVEEAKLRDLSGLFLVSVDRGDTVIAPVRPETVLRGGNRLHFVGPIEKVVDLQETRGLRSAEMHHVMDLGQSSVRYFEAVVGSRSPLIGSTLKDVGFRAMYQAAVLGIHRSGRLVEGTLGTERIRLGDTLILVSDPDFKARWRDRADFLLVAELDGKAPTAAPRAWLPVALLLGVVVLAATGLVPILSGSLVAAIALVATKVLTPLEARRAIDVEVIVVIASAFGLAAAMQASGLAELMAGGLVDAFGGFGVYGVLLGLVLATVLLTELITNNAAALLMLPVAVTTAGAAGLDPRGAAIAVAVAASASFLSPIGYQTNMMVYGPGGYRFTDYARFGWVFTLVAVVATVVLVPVLWPSPA</sequence>
<evidence type="ECO:0000313" key="10">
    <source>
        <dbReference type="Proteomes" id="UP000076794"/>
    </source>
</evidence>
<keyword evidence="3 7" id="KW-0812">Transmembrane</keyword>
<feature type="transmembrane region" description="Helical" evidence="7">
    <location>
        <begin position="398"/>
        <end position="431"/>
    </location>
</feature>
<feature type="domain" description="RCK C-terminal" evidence="8">
    <location>
        <begin position="206"/>
        <end position="290"/>
    </location>
</feature>
<feature type="transmembrane region" description="Helical" evidence="7">
    <location>
        <begin position="135"/>
        <end position="160"/>
    </location>
</feature>
<reference evidence="9 10" key="1">
    <citation type="submission" date="2016-01" db="EMBL/GenBank/DDBJ databases">
        <title>Complete genome sequence of a soil Actinobacterium, Isoptericola dokdonensis DS-3.</title>
        <authorList>
            <person name="Kwon S.-K."/>
            <person name="Kim J.F."/>
        </authorList>
    </citation>
    <scope>NUCLEOTIDE SEQUENCE [LARGE SCALE GENOMIC DNA]</scope>
    <source>
        <strain evidence="9 10">DS-3</strain>
    </source>
</reference>
<evidence type="ECO:0000256" key="3">
    <source>
        <dbReference type="ARBA" id="ARBA00022692"/>
    </source>
</evidence>
<dbReference type="PROSITE" id="PS51202">
    <property type="entry name" value="RCK_C"/>
    <property type="match status" value="2"/>
</dbReference>
<keyword evidence="10" id="KW-1185">Reference proteome</keyword>
<organism evidence="9 10">
    <name type="scientific">Isoptericola dokdonensis DS-3</name>
    <dbReference type="NCBI Taxonomy" id="1300344"/>
    <lineage>
        <taxon>Bacteria</taxon>
        <taxon>Bacillati</taxon>
        <taxon>Actinomycetota</taxon>
        <taxon>Actinomycetes</taxon>
        <taxon>Micrococcales</taxon>
        <taxon>Promicromonosporaceae</taxon>
        <taxon>Isoptericola</taxon>
    </lineage>
</organism>
<evidence type="ECO:0000256" key="5">
    <source>
        <dbReference type="ARBA" id="ARBA00022989"/>
    </source>
</evidence>
<dbReference type="EMBL" id="CP014209">
    <property type="protein sequence ID" value="ANC30143.1"/>
    <property type="molecule type" value="Genomic_DNA"/>
</dbReference>
<dbReference type="SUPFAM" id="SSF116726">
    <property type="entry name" value="TrkA C-terminal domain-like"/>
    <property type="match status" value="2"/>
</dbReference>
<dbReference type="STRING" id="1300344.I598_0563"/>
<evidence type="ECO:0000313" key="9">
    <source>
        <dbReference type="EMBL" id="ANC30143.1"/>
    </source>
</evidence>
<feature type="domain" description="RCK C-terminal" evidence="8">
    <location>
        <begin position="296"/>
        <end position="380"/>
    </location>
</feature>
<proteinExistence type="predicted"/>
<keyword evidence="2" id="KW-0813">Transport</keyword>
<keyword evidence="5 7" id="KW-1133">Transmembrane helix</keyword>
<evidence type="ECO:0000256" key="2">
    <source>
        <dbReference type="ARBA" id="ARBA00022448"/>
    </source>
</evidence>
<accession>A0A161HVK1</accession>
<dbReference type="GO" id="GO:0008324">
    <property type="term" value="F:monoatomic cation transmembrane transporter activity"/>
    <property type="evidence" value="ECO:0007669"/>
    <property type="project" value="InterPro"/>
</dbReference>
<dbReference type="KEGG" id="ido:I598_0563"/>
<evidence type="ECO:0000256" key="4">
    <source>
        <dbReference type="ARBA" id="ARBA00022737"/>
    </source>
</evidence>
<feature type="transmembrane region" description="Helical" evidence="7">
    <location>
        <begin position="474"/>
        <end position="496"/>
    </location>
</feature>
<dbReference type="GO" id="GO:0006813">
    <property type="term" value="P:potassium ion transport"/>
    <property type="evidence" value="ECO:0007669"/>
    <property type="project" value="InterPro"/>
</dbReference>
<dbReference type="PANTHER" id="PTHR43652">
    <property type="entry name" value="BASIC AMINO ACID ANTIPORTER YFCC-RELATED"/>
    <property type="match status" value="1"/>
</dbReference>
<protein>
    <submittedName>
        <fullName evidence="9">Citrate transporter</fullName>
    </submittedName>
</protein>
<dbReference type="GO" id="GO:0005886">
    <property type="term" value="C:plasma membrane"/>
    <property type="evidence" value="ECO:0007669"/>
    <property type="project" value="TreeGrafter"/>
</dbReference>
<gene>
    <name evidence="9" type="ORF">I598_0563</name>
</gene>
<feature type="transmembrane region" description="Helical" evidence="7">
    <location>
        <begin position="529"/>
        <end position="547"/>
    </location>
</feature>
<keyword evidence="4" id="KW-0677">Repeat</keyword>
<evidence type="ECO:0000259" key="8">
    <source>
        <dbReference type="PROSITE" id="PS51202"/>
    </source>
</evidence>
<dbReference type="Pfam" id="PF02080">
    <property type="entry name" value="TrkA_C"/>
    <property type="match status" value="2"/>
</dbReference>
<evidence type="ECO:0000256" key="1">
    <source>
        <dbReference type="ARBA" id="ARBA00004141"/>
    </source>
</evidence>
<dbReference type="PANTHER" id="PTHR43652:SF2">
    <property type="entry name" value="BASIC AMINO ACID ANTIPORTER YFCC-RELATED"/>
    <property type="match status" value="1"/>
</dbReference>
<dbReference type="InterPro" id="IPR004680">
    <property type="entry name" value="Cit_transptr-like_dom"/>
</dbReference>
<dbReference type="InterPro" id="IPR036721">
    <property type="entry name" value="RCK_C_sf"/>
</dbReference>
<comment type="subcellular location">
    <subcellularLocation>
        <location evidence="1">Membrane</location>
        <topology evidence="1">Multi-pass membrane protein</topology>
    </subcellularLocation>
</comment>
<dbReference type="AlphaFoldDB" id="A0A161HVK1"/>
<evidence type="ECO:0000256" key="6">
    <source>
        <dbReference type="ARBA" id="ARBA00023136"/>
    </source>
</evidence>
<keyword evidence="6 7" id="KW-0472">Membrane</keyword>
<dbReference type="PATRIC" id="fig|1300344.3.peg.565"/>
<dbReference type="Pfam" id="PF03600">
    <property type="entry name" value="CitMHS"/>
    <property type="match status" value="1"/>
</dbReference>
<dbReference type="Gene3D" id="3.30.70.1450">
    <property type="entry name" value="Regulator of K+ conductance, C-terminal domain"/>
    <property type="match status" value="2"/>
</dbReference>
<feature type="transmembrane region" description="Helical" evidence="7">
    <location>
        <begin position="443"/>
        <end position="462"/>
    </location>
</feature>
<feature type="transmembrane region" description="Helical" evidence="7">
    <location>
        <begin position="567"/>
        <end position="587"/>
    </location>
</feature>
<dbReference type="InterPro" id="IPR031312">
    <property type="entry name" value="Na/sul_symport_CS"/>
</dbReference>
<dbReference type="RefSeq" id="WP_068201094.1">
    <property type="nucleotide sequence ID" value="NZ_CP014209.1"/>
</dbReference>